<name>A0A317SXP3_9PEZI</name>
<dbReference type="AlphaFoldDB" id="A0A317SXP3"/>
<comment type="caution">
    <text evidence="2">The sequence shown here is derived from an EMBL/GenBank/DDBJ whole genome shotgun (WGS) entry which is preliminary data.</text>
</comment>
<gene>
    <name evidence="2" type="ORF">C7212DRAFT_312264</name>
</gene>
<feature type="region of interest" description="Disordered" evidence="1">
    <location>
        <begin position="1"/>
        <end position="38"/>
    </location>
</feature>
<proteinExistence type="predicted"/>
<feature type="non-terminal residue" evidence="2">
    <location>
        <position position="1"/>
    </location>
</feature>
<dbReference type="EMBL" id="PYWC01000014">
    <property type="protein sequence ID" value="PWW78620.1"/>
    <property type="molecule type" value="Genomic_DNA"/>
</dbReference>
<evidence type="ECO:0000313" key="2">
    <source>
        <dbReference type="EMBL" id="PWW78620.1"/>
    </source>
</evidence>
<evidence type="ECO:0000256" key="1">
    <source>
        <dbReference type="SAM" id="MobiDB-lite"/>
    </source>
</evidence>
<dbReference type="Proteomes" id="UP000246991">
    <property type="component" value="Unassembled WGS sequence"/>
</dbReference>
<protein>
    <submittedName>
        <fullName evidence="2">Uncharacterized protein</fullName>
    </submittedName>
</protein>
<accession>A0A317SXP3</accession>
<reference evidence="2 3" key="1">
    <citation type="submission" date="2018-03" db="EMBL/GenBank/DDBJ databases">
        <title>Genomes of Pezizomycetes fungi and the evolution of truffles.</title>
        <authorList>
            <person name="Murat C."/>
            <person name="Payen T."/>
            <person name="Noel B."/>
            <person name="Kuo A."/>
            <person name="Martin F.M."/>
        </authorList>
    </citation>
    <scope>NUCLEOTIDE SEQUENCE [LARGE SCALE GENOMIC DNA]</scope>
    <source>
        <strain evidence="2">091103-1</strain>
    </source>
</reference>
<sequence>SNIHSYLHSNLSPPTQVPSSPTLTLAPNPKPPSPLNGWAIASSRMTLSTATISPA</sequence>
<organism evidence="2 3">
    <name type="scientific">Tuber magnatum</name>
    <name type="common">white Piedmont truffle</name>
    <dbReference type="NCBI Taxonomy" id="42249"/>
    <lineage>
        <taxon>Eukaryota</taxon>
        <taxon>Fungi</taxon>
        <taxon>Dikarya</taxon>
        <taxon>Ascomycota</taxon>
        <taxon>Pezizomycotina</taxon>
        <taxon>Pezizomycetes</taxon>
        <taxon>Pezizales</taxon>
        <taxon>Tuberaceae</taxon>
        <taxon>Tuber</taxon>
    </lineage>
</organism>
<evidence type="ECO:0000313" key="3">
    <source>
        <dbReference type="Proteomes" id="UP000246991"/>
    </source>
</evidence>
<keyword evidence="3" id="KW-1185">Reference proteome</keyword>
<feature type="compositionally biased region" description="Polar residues" evidence="1">
    <location>
        <begin position="1"/>
        <end position="25"/>
    </location>
</feature>